<dbReference type="SUPFAM" id="SSF56300">
    <property type="entry name" value="Metallo-dependent phosphatases"/>
    <property type="match status" value="1"/>
</dbReference>
<accession>A0A1H6FY69</accession>
<dbReference type="Pfam" id="PF14582">
    <property type="entry name" value="Metallophos_3"/>
    <property type="match status" value="1"/>
</dbReference>
<dbReference type="Gene3D" id="3.60.21.10">
    <property type="match status" value="1"/>
</dbReference>
<evidence type="ECO:0000259" key="1">
    <source>
        <dbReference type="Pfam" id="PF14582"/>
    </source>
</evidence>
<reference evidence="3" key="1">
    <citation type="submission" date="2016-10" db="EMBL/GenBank/DDBJ databases">
        <authorList>
            <person name="Varghese N."/>
            <person name="Submissions S."/>
        </authorList>
    </citation>
    <scope>NUCLEOTIDE SEQUENCE [LARGE SCALE GENOMIC DNA]</scope>
    <source>
        <strain evidence="3">ATCC 35263</strain>
    </source>
</reference>
<dbReference type="InterPro" id="IPR029052">
    <property type="entry name" value="Metallo-depent_PP-like"/>
</dbReference>
<dbReference type="Proteomes" id="UP000222056">
    <property type="component" value="Unassembled WGS sequence"/>
</dbReference>
<gene>
    <name evidence="2" type="ORF">SAMN02745716_2056</name>
</gene>
<dbReference type="AlphaFoldDB" id="A0A1H6FY69"/>
<keyword evidence="3" id="KW-1185">Reference proteome</keyword>
<protein>
    <recommendedName>
        <fullName evidence="1">Metallophosphoesterase TT1561-like domain-containing protein</fullName>
    </recommendedName>
</protein>
<evidence type="ECO:0000313" key="2">
    <source>
        <dbReference type="EMBL" id="SEH15759.1"/>
    </source>
</evidence>
<evidence type="ECO:0000313" key="3">
    <source>
        <dbReference type="Proteomes" id="UP000222056"/>
    </source>
</evidence>
<dbReference type="InterPro" id="IPR029461">
    <property type="entry name" value="TT1561-like"/>
</dbReference>
<name>A0A1H6FY69_THEAL</name>
<sequence length="232" mass="25065">MASRLRLVHAMANVRGDVERLTEALRELPVDDAAAAVLVGDISSDGSADSFREVLRALGEAGLRVFWVPGPNDAPVTNYLRESYNVEVVFPKLRSVHGTFAFGPGYVLVAGIGGEIVDDPDAAREEIERLRYPGWEAELRLKPLAELDEHPRLFLFSTRPRHKGQGEQGSQTVAELINTYRPRTVIVPADGSETRSEVLGRSHVVEVADLAAAGAVTVDIRSGEVVSAVSAS</sequence>
<feature type="domain" description="Metallophosphoesterase TT1561-like" evidence="1">
    <location>
        <begin position="51"/>
        <end position="225"/>
    </location>
</feature>
<dbReference type="OrthoDB" id="5242133at2"/>
<organism evidence="2 3">
    <name type="scientific">Thermoleophilum album</name>
    <dbReference type="NCBI Taxonomy" id="29539"/>
    <lineage>
        <taxon>Bacteria</taxon>
        <taxon>Bacillati</taxon>
        <taxon>Actinomycetota</taxon>
        <taxon>Thermoleophilia</taxon>
        <taxon>Thermoleophilales</taxon>
        <taxon>Thermoleophilaceae</taxon>
        <taxon>Thermoleophilum</taxon>
    </lineage>
</organism>
<dbReference type="EMBL" id="FNWJ01000002">
    <property type="protein sequence ID" value="SEH15759.1"/>
    <property type="molecule type" value="Genomic_DNA"/>
</dbReference>
<proteinExistence type="predicted"/>